<dbReference type="GO" id="GO:0005634">
    <property type="term" value="C:nucleus"/>
    <property type="evidence" value="ECO:0007669"/>
    <property type="project" value="TreeGrafter"/>
</dbReference>
<dbReference type="SUPFAM" id="SSF57850">
    <property type="entry name" value="RING/U-box"/>
    <property type="match status" value="1"/>
</dbReference>
<reference evidence="7 8" key="2">
    <citation type="journal article" date="2017" name="Front. Plant Sci.">
        <title>Gene Classification and Mining of Molecular Markers Useful in Red Clover (Trifolium pratense) Breeding.</title>
        <authorList>
            <person name="Istvanek J."/>
            <person name="Dluhosova J."/>
            <person name="Dluhos P."/>
            <person name="Patkova L."/>
            <person name="Nedelnik J."/>
            <person name="Repkova J."/>
        </authorList>
    </citation>
    <scope>NUCLEOTIDE SEQUENCE [LARGE SCALE GENOMIC DNA]</scope>
    <source>
        <strain evidence="8">cv. Tatra</strain>
        <tissue evidence="7">Young leaves</tissue>
    </source>
</reference>
<dbReference type="AlphaFoldDB" id="A0A2K3MX81"/>
<dbReference type="InterPro" id="IPR051834">
    <property type="entry name" value="RING_finger_E3_ligase"/>
</dbReference>
<keyword evidence="3" id="KW-0862">Zinc</keyword>
<evidence type="ECO:0000256" key="3">
    <source>
        <dbReference type="ARBA" id="ARBA00022833"/>
    </source>
</evidence>
<feature type="region of interest" description="Disordered" evidence="5">
    <location>
        <begin position="18"/>
        <end position="45"/>
    </location>
</feature>
<name>A0A2K3MX81_TRIPR</name>
<dbReference type="STRING" id="57577.A0A2K3MX81"/>
<dbReference type="InterPro" id="IPR001841">
    <property type="entry name" value="Znf_RING"/>
</dbReference>
<dbReference type="PROSITE" id="PS50089">
    <property type="entry name" value="ZF_RING_2"/>
    <property type="match status" value="1"/>
</dbReference>
<dbReference type="PANTHER" id="PTHR45931:SF3">
    <property type="entry name" value="RING ZINC FINGER-CONTAINING PROTEIN"/>
    <property type="match status" value="1"/>
</dbReference>
<reference evidence="7 8" key="1">
    <citation type="journal article" date="2014" name="Am. J. Bot.">
        <title>Genome assembly and annotation for red clover (Trifolium pratense; Fabaceae).</title>
        <authorList>
            <person name="Istvanek J."/>
            <person name="Jaros M."/>
            <person name="Krenek A."/>
            <person name="Repkova J."/>
        </authorList>
    </citation>
    <scope>NUCLEOTIDE SEQUENCE [LARGE SCALE GENOMIC DNA]</scope>
    <source>
        <strain evidence="8">cv. Tatra</strain>
        <tissue evidence="7">Young leaves</tissue>
    </source>
</reference>
<sequence>MTSASELFYTRRHRLGRNDIDSSFQSSPTPDFHPHRIHDSDDDDSLRIRRHVRRPRHPERAPDRFDGRYRRALLNDSVDSVETVRRGERLPVDVRLARERLLQRLRGGGGGGSERLPVDRIRQYDWNSWDDDQESELSSEIPSVDSLVNDLTSQMARFRLLHSPTKKPPGLTQEALDCLHVKVFSSSETSSESRALQDCGICLESFTDGDKLIHLQCGHKFHSACLDPWIRSCGDCPFCRRCIVVNSQSPSIK</sequence>
<dbReference type="GO" id="GO:0008270">
    <property type="term" value="F:zinc ion binding"/>
    <property type="evidence" value="ECO:0007669"/>
    <property type="project" value="UniProtKB-KW"/>
</dbReference>
<evidence type="ECO:0000313" key="8">
    <source>
        <dbReference type="Proteomes" id="UP000236291"/>
    </source>
</evidence>
<dbReference type="EMBL" id="ASHM01013446">
    <property type="protein sequence ID" value="PNX95413.1"/>
    <property type="molecule type" value="Genomic_DNA"/>
</dbReference>
<gene>
    <name evidence="7" type="ORF">L195_g018604</name>
</gene>
<dbReference type="SMART" id="SM00184">
    <property type="entry name" value="RING"/>
    <property type="match status" value="1"/>
</dbReference>
<proteinExistence type="predicted"/>
<dbReference type="CDD" id="cd16454">
    <property type="entry name" value="RING-H2_PA-TM-RING"/>
    <property type="match status" value="1"/>
</dbReference>
<dbReference type="PANTHER" id="PTHR45931">
    <property type="entry name" value="SI:CH211-59O9.10"/>
    <property type="match status" value="1"/>
</dbReference>
<dbReference type="Proteomes" id="UP000236291">
    <property type="component" value="Unassembled WGS sequence"/>
</dbReference>
<evidence type="ECO:0000256" key="1">
    <source>
        <dbReference type="ARBA" id="ARBA00022723"/>
    </source>
</evidence>
<evidence type="ECO:0000259" key="6">
    <source>
        <dbReference type="PROSITE" id="PS50089"/>
    </source>
</evidence>
<evidence type="ECO:0000313" key="7">
    <source>
        <dbReference type="EMBL" id="PNX95413.1"/>
    </source>
</evidence>
<keyword evidence="1" id="KW-0479">Metal-binding</keyword>
<feature type="domain" description="RING-type" evidence="6">
    <location>
        <begin position="199"/>
        <end position="240"/>
    </location>
</feature>
<dbReference type="Gene3D" id="3.30.40.10">
    <property type="entry name" value="Zinc/RING finger domain, C3HC4 (zinc finger)"/>
    <property type="match status" value="1"/>
</dbReference>
<dbReference type="Pfam" id="PF13639">
    <property type="entry name" value="zf-RING_2"/>
    <property type="match status" value="1"/>
</dbReference>
<keyword evidence="2 4" id="KW-0863">Zinc-finger</keyword>
<organism evidence="7 8">
    <name type="scientific">Trifolium pratense</name>
    <name type="common">Red clover</name>
    <dbReference type="NCBI Taxonomy" id="57577"/>
    <lineage>
        <taxon>Eukaryota</taxon>
        <taxon>Viridiplantae</taxon>
        <taxon>Streptophyta</taxon>
        <taxon>Embryophyta</taxon>
        <taxon>Tracheophyta</taxon>
        <taxon>Spermatophyta</taxon>
        <taxon>Magnoliopsida</taxon>
        <taxon>eudicotyledons</taxon>
        <taxon>Gunneridae</taxon>
        <taxon>Pentapetalae</taxon>
        <taxon>rosids</taxon>
        <taxon>fabids</taxon>
        <taxon>Fabales</taxon>
        <taxon>Fabaceae</taxon>
        <taxon>Papilionoideae</taxon>
        <taxon>50 kb inversion clade</taxon>
        <taxon>NPAAA clade</taxon>
        <taxon>Hologalegina</taxon>
        <taxon>IRL clade</taxon>
        <taxon>Trifolieae</taxon>
        <taxon>Trifolium</taxon>
    </lineage>
</organism>
<dbReference type="InterPro" id="IPR013083">
    <property type="entry name" value="Znf_RING/FYVE/PHD"/>
</dbReference>
<dbReference type="GO" id="GO:0061630">
    <property type="term" value="F:ubiquitin protein ligase activity"/>
    <property type="evidence" value="ECO:0007669"/>
    <property type="project" value="TreeGrafter"/>
</dbReference>
<accession>A0A2K3MX81</accession>
<evidence type="ECO:0000256" key="4">
    <source>
        <dbReference type="PROSITE-ProRule" id="PRU00175"/>
    </source>
</evidence>
<protein>
    <submittedName>
        <fullName evidence="7">E3 ubiquitin-protein ligase sdir1-like protein</fullName>
    </submittedName>
</protein>
<dbReference type="GO" id="GO:0006511">
    <property type="term" value="P:ubiquitin-dependent protein catabolic process"/>
    <property type="evidence" value="ECO:0007669"/>
    <property type="project" value="TreeGrafter"/>
</dbReference>
<evidence type="ECO:0000256" key="2">
    <source>
        <dbReference type="ARBA" id="ARBA00022771"/>
    </source>
</evidence>
<comment type="caution">
    <text evidence="7">The sequence shown here is derived from an EMBL/GenBank/DDBJ whole genome shotgun (WGS) entry which is preliminary data.</text>
</comment>
<evidence type="ECO:0000256" key="5">
    <source>
        <dbReference type="SAM" id="MobiDB-lite"/>
    </source>
</evidence>
<dbReference type="ExpressionAtlas" id="A0A2K3MX81">
    <property type="expression patterns" value="baseline"/>
</dbReference>